<reference evidence="1" key="2">
    <citation type="journal article" date="2023" name="Science">
        <title>Genomic signatures of disease resistance in endangered staghorn corals.</title>
        <authorList>
            <person name="Vollmer S.V."/>
            <person name="Selwyn J.D."/>
            <person name="Despard B.A."/>
            <person name="Roesel C.L."/>
        </authorList>
    </citation>
    <scope>NUCLEOTIDE SEQUENCE</scope>
    <source>
        <strain evidence="1">K2</strain>
    </source>
</reference>
<dbReference type="EMBL" id="JARQWQ010000297">
    <property type="protein sequence ID" value="KAK2546752.1"/>
    <property type="molecule type" value="Genomic_DNA"/>
</dbReference>
<name>A0AAD9UR83_ACRCE</name>
<gene>
    <name evidence="1" type="ORF">P5673_033605</name>
</gene>
<keyword evidence="2" id="KW-1185">Reference proteome</keyword>
<dbReference type="AlphaFoldDB" id="A0AAD9UR83"/>
<proteinExistence type="predicted"/>
<evidence type="ECO:0000313" key="1">
    <source>
        <dbReference type="EMBL" id="KAK2546752.1"/>
    </source>
</evidence>
<accession>A0AAD9UR83</accession>
<dbReference type="Proteomes" id="UP001249851">
    <property type="component" value="Unassembled WGS sequence"/>
</dbReference>
<protein>
    <submittedName>
        <fullName evidence="1">Uncharacterized protein</fullName>
    </submittedName>
</protein>
<evidence type="ECO:0000313" key="2">
    <source>
        <dbReference type="Proteomes" id="UP001249851"/>
    </source>
</evidence>
<organism evidence="1 2">
    <name type="scientific">Acropora cervicornis</name>
    <name type="common">Staghorn coral</name>
    <dbReference type="NCBI Taxonomy" id="6130"/>
    <lineage>
        <taxon>Eukaryota</taxon>
        <taxon>Metazoa</taxon>
        <taxon>Cnidaria</taxon>
        <taxon>Anthozoa</taxon>
        <taxon>Hexacorallia</taxon>
        <taxon>Scleractinia</taxon>
        <taxon>Astrocoeniina</taxon>
        <taxon>Acroporidae</taxon>
        <taxon>Acropora</taxon>
    </lineage>
</organism>
<sequence length="128" mass="14909">MGLNWNATLGLDWNSIKNKIWLNVDWSHMCVAAYVYQELRMDIGVLLTTSSSATERELLSFKLIEKTASRVLQIPLQIIHLGSVWIRRLSFEVRERMRLKYHPARLVNSQIVSKNLIQTTISKEIIKK</sequence>
<reference evidence="1" key="1">
    <citation type="journal article" date="2023" name="G3 (Bethesda)">
        <title>Whole genome assembly and annotation of the endangered Caribbean coral Acropora cervicornis.</title>
        <authorList>
            <person name="Selwyn J.D."/>
            <person name="Vollmer S.V."/>
        </authorList>
    </citation>
    <scope>NUCLEOTIDE SEQUENCE</scope>
    <source>
        <strain evidence="1">K2</strain>
    </source>
</reference>
<comment type="caution">
    <text evidence="1">The sequence shown here is derived from an EMBL/GenBank/DDBJ whole genome shotgun (WGS) entry which is preliminary data.</text>
</comment>